<evidence type="ECO:0000256" key="1">
    <source>
        <dbReference type="SAM" id="MobiDB-lite"/>
    </source>
</evidence>
<dbReference type="EMBL" id="PGGS01000024">
    <property type="protein sequence ID" value="PNH11669.1"/>
    <property type="molecule type" value="Genomic_DNA"/>
</dbReference>
<feature type="compositionally biased region" description="Low complexity" evidence="1">
    <location>
        <begin position="143"/>
        <end position="155"/>
    </location>
</feature>
<dbReference type="AlphaFoldDB" id="A0A2J8AGM1"/>
<feature type="region of interest" description="Disordered" evidence="1">
    <location>
        <begin position="20"/>
        <end position="50"/>
    </location>
</feature>
<comment type="caution">
    <text evidence="2">The sequence shown here is derived from an EMBL/GenBank/DDBJ whole genome shotgun (WGS) entry which is preliminary data.</text>
</comment>
<reference evidence="2 3" key="1">
    <citation type="journal article" date="2017" name="Mol. Biol. Evol.">
        <title>The 4-celled Tetrabaena socialis nuclear genome reveals the essential components for genetic control of cell number at the origin of multicellularity in the volvocine lineage.</title>
        <authorList>
            <person name="Featherston J."/>
            <person name="Arakaki Y."/>
            <person name="Hanschen E.R."/>
            <person name="Ferris P.J."/>
            <person name="Michod R.E."/>
            <person name="Olson B.J.S.C."/>
            <person name="Nozaki H."/>
            <person name="Durand P.M."/>
        </authorList>
    </citation>
    <scope>NUCLEOTIDE SEQUENCE [LARGE SCALE GENOMIC DNA]</scope>
    <source>
        <strain evidence="2 3">NIES-571</strain>
    </source>
</reference>
<evidence type="ECO:0000313" key="2">
    <source>
        <dbReference type="EMBL" id="PNH11669.1"/>
    </source>
</evidence>
<proteinExistence type="predicted"/>
<organism evidence="2 3">
    <name type="scientific">Tetrabaena socialis</name>
    <dbReference type="NCBI Taxonomy" id="47790"/>
    <lineage>
        <taxon>Eukaryota</taxon>
        <taxon>Viridiplantae</taxon>
        <taxon>Chlorophyta</taxon>
        <taxon>core chlorophytes</taxon>
        <taxon>Chlorophyceae</taxon>
        <taxon>CS clade</taxon>
        <taxon>Chlamydomonadales</taxon>
        <taxon>Tetrabaenaceae</taxon>
        <taxon>Tetrabaena</taxon>
    </lineage>
</organism>
<evidence type="ECO:0000313" key="3">
    <source>
        <dbReference type="Proteomes" id="UP000236333"/>
    </source>
</evidence>
<feature type="region of interest" description="Disordered" evidence="1">
    <location>
        <begin position="143"/>
        <end position="181"/>
    </location>
</feature>
<accession>A0A2J8AGM1</accession>
<dbReference type="Proteomes" id="UP000236333">
    <property type="component" value="Unassembled WGS sequence"/>
</dbReference>
<name>A0A2J8AGM1_9CHLO</name>
<keyword evidence="3" id="KW-1185">Reference proteome</keyword>
<protein>
    <submittedName>
        <fullName evidence="2">Uncharacterized protein</fullName>
    </submittedName>
</protein>
<gene>
    <name evidence="2" type="ORF">TSOC_001456</name>
</gene>
<sequence>MKTHIPRPCSLLPAASPLAALTPLAPSPTPAPESLDDLPMPPSAPPRRSENAVADLLSNWAMDAEEAVADAARQAEMEAAQGQDFDDIGAGAQAVAAELEAAARRSLAPLLRKLGEPVTRAALAAALASSSSFLDSATLTTTAAAGASPRGSSRPLAPAKRQAGGRQSSSLQVTECPPPLAARSSELGREAEFQRYLVALACVNRGLLG</sequence>